<evidence type="ECO:0000313" key="1">
    <source>
        <dbReference type="EMBL" id="OGZ12210.1"/>
    </source>
</evidence>
<organism evidence="1 2">
    <name type="scientific">Candidatus Lloydbacteria bacterium RIFCSPLOWO2_01_FULL_50_20</name>
    <dbReference type="NCBI Taxonomy" id="1798665"/>
    <lineage>
        <taxon>Bacteria</taxon>
        <taxon>Candidatus Lloydiibacteriota</taxon>
    </lineage>
</organism>
<name>A0A1G2DH76_9BACT</name>
<dbReference type="Proteomes" id="UP000178534">
    <property type="component" value="Unassembled WGS sequence"/>
</dbReference>
<dbReference type="EMBL" id="MHLP01000026">
    <property type="protein sequence ID" value="OGZ12210.1"/>
    <property type="molecule type" value="Genomic_DNA"/>
</dbReference>
<proteinExistence type="predicted"/>
<dbReference type="AlphaFoldDB" id="A0A1G2DH76"/>
<accession>A0A1G2DH76</accession>
<reference evidence="1 2" key="1">
    <citation type="journal article" date="2016" name="Nat. Commun.">
        <title>Thousands of microbial genomes shed light on interconnected biogeochemical processes in an aquifer system.</title>
        <authorList>
            <person name="Anantharaman K."/>
            <person name="Brown C.T."/>
            <person name="Hug L.A."/>
            <person name="Sharon I."/>
            <person name="Castelle C.J."/>
            <person name="Probst A.J."/>
            <person name="Thomas B.C."/>
            <person name="Singh A."/>
            <person name="Wilkins M.J."/>
            <person name="Karaoz U."/>
            <person name="Brodie E.L."/>
            <person name="Williams K.H."/>
            <person name="Hubbard S.S."/>
            <person name="Banfield J.F."/>
        </authorList>
    </citation>
    <scope>NUCLEOTIDE SEQUENCE [LARGE SCALE GENOMIC DNA]</scope>
</reference>
<comment type="caution">
    <text evidence="1">The sequence shown here is derived from an EMBL/GenBank/DDBJ whole genome shotgun (WGS) entry which is preliminary data.</text>
</comment>
<evidence type="ECO:0000313" key="2">
    <source>
        <dbReference type="Proteomes" id="UP000178534"/>
    </source>
</evidence>
<gene>
    <name evidence="1" type="ORF">A2942_03790</name>
</gene>
<sequence>MTLLTAIWLLSLAVVSGILVYAHRKNTDLRVSPEDVLASFADFLALELSHMIDQLSYGAVRVRPHGIRILTQSRIFLERGHDIFLEKIFGRLDVEKGNVTSFFLKRIAEHQAALRRKDGGRV</sequence>
<protein>
    <submittedName>
        <fullName evidence="1">Uncharacterized protein</fullName>
    </submittedName>
</protein>